<gene>
    <name evidence="6" type="ORF">R1flu_024698</name>
</gene>
<feature type="domain" description="THUMP" evidence="5">
    <location>
        <begin position="125"/>
        <end position="186"/>
    </location>
</feature>
<dbReference type="PANTHER" id="PTHR14911:SF13">
    <property type="entry name" value="TRNA (GUANINE(6)-N2)-METHYLTRANSFERASE THUMP3"/>
    <property type="match status" value="1"/>
</dbReference>
<dbReference type="InterPro" id="IPR000241">
    <property type="entry name" value="RlmKL-like_Mtase"/>
</dbReference>
<organism evidence="6 7">
    <name type="scientific">Riccia fluitans</name>
    <dbReference type="NCBI Taxonomy" id="41844"/>
    <lineage>
        <taxon>Eukaryota</taxon>
        <taxon>Viridiplantae</taxon>
        <taxon>Streptophyta</taxon>
        <taxon>Embryophyta</taxon>
        <taxon>Marchantiophyta</taxon>
        <taxon>Marchantiopsida</taxon>
        <taxon>Marchantiidae</taxon>
        <taxon>Marchantiales</taxon>
        <taxon>Ricciaceae</taxon>
        <taxon>Riccia</taxon>
    </lineage>
</organism>
<dbReference type="Gene3D" id="3.30.2130.30">
    <property type="match status" value="1"/>
</dbReference>
<protein>
    <submittedName>
        <fullName evidence="6">Uncharacterized protein</fullName>
    </submittedName>
</protein>
<dbReference type="AlphaFoldDB" id="A0ABD1XYL7"/>
<proteinExistence type="predicted"/>
<dbReference type="Gene3D" id="3.40.50.150">
    <property type="entry name" value="Vaccinia Virus protein VP39"/>
    <property type="match status" value="1"/>
</dbReference>
<dbReference type="GO" id="GO:0032259">
    <property type="term" value="P:methylation"/>
    <property type="evidence" value="ECO:0007669"/>
    <property type="project" value="UniProtKB-KW"/>
</dbReference>
<dbReference type="InterPro" id="IPR004114">
    <property type="entry name" value="THUMP_dom"/>
</dbReference>
<dbReference type="SUPFAM" id="SSF143437">
    <property type="entry name" value="THUMP domain-like"/>
    <property type="match status" value="1"/>
</dbReference>
<keyword evidence="2" id="KW-0808">Transferase</keyword>
<name>A0ABD1XYL7_9MARC</name>
<dbReference type="InterPro" id="IPR029063">
    <property type="entry name" value="SAM-dependent_MTases_sf"/>
</dbReference>
<keyword evidence="7" id="KW-1185">Reference proteome</keyword>
<dbReference type="Proteomes" id="UP001605036">
    <property type="component" value="Unassembled WGS sequence"/>
</dbReference>
<dbReference type="CDD" id="cd02440">
    <property type="entry name" value="AdoMet_MTases"/>
    <property type="match status" value="1"/>
</dbReference>
<evidence type="ECO:0000259" key="5">
    <source>
        <dbReference type="Pfam" id="PF02926"/>
    </source>
</evidence>
<comment type="subcellular location">
    <subcellularLocation>
        <location evidence="1">Cytoplasm</location>
    </subcellularLocation>
</comment>
<dbReference type="SUPFAM" id="SSF53335">
    <property type="entry name" value="S-adenosyl-L-methionine-dependent methyltransferases"/>
    <property type="match status" value="1"/>
</dbReference>
<evidence type="ECO:0000256" key="2">
    <source>
        <dbReference type="ARBA" id="ARBA00022603"/>
    </source>
</evidence>
<dbReference type="CDD" id="cd11715">
    <property type="entry name" value="THUMP_AdoMetMT"/>
    <property type="match status" value="1"/>
</dbReference>
<dbReference type="GO" id="GO:0005737">
    <property type="term" value="C:cytoplasm"/>
    <property type="evidence" value="ECO:0007669"/>
    <property type="project" value="UniProtKB-SubCell"/>
</dbReference>
<evidence type="ECO:0000313" key="7">
    <source>
        <dbReference type="Proteomes" id="UP001605036"/>
    </source>
</evidence>
<feature type="domain" description="Ribosomal RNA large subunit methyltransferase K/L-like methyltransferase" evidence="4">
    <location>
        <begin position="247"/>
        <end position="397"/>
    </location>
</feature>
<keyword evidence="2" id="KW-0489">Methyltransferase</keyword>
<evidence type="ECO:0000256" key="1">
    <source>
        <dbReference type="ARBA" id="ARBA00004496"/>
    </source>
</evidence>
<dbReference type="Pfam" id="PF02926">
    <property type="entry name" value="THUMP"/>
    <property type="match status" value="1"/>
</dbReference>
<keyword evidence="3" id="KW-0819">tRNA processing</keyword>
<evidence type="ECO:0000313" key="6">
    <source>
        <dbReference type="EMBL" id="KAL2613006.1"/>
    </source>
</evidence>
<dbReference type="GO" id="GO:0043527">
    <property type="term" value="C:tRNA methyltransferase complex"/>
    <property type="evidence" value="ECO:0007669"/>
    <property type="project" value="UniProtKB-ARBA"/>
</dbReference>
<comment type="caution">
    <text evidence="6">The sequence shown here is derived from an EMBL/GenBank/DDBJ whole genome shotgun (WGS) entry which is preliminary data.</text>
</comment>
<reference evidence="6 7" key="1">
    <citation type="submission" date="2024-09" db="EMBL/GenBank/DDBJ databases">
        <title>Chromosome-scale assembly of Riccia fluitans.</title>
        <authorList>
            <person name="Paukszto L."/>
            <person name="Sawicki J."/>
            <person name="Karawczyk K."/>
            <person name="Piernik-Szablinska J."/>
            <person name="Szczecinska M."/>
            <person name="Mazdziarz M."/>
        </authorList>
    </citation>
    <scope>NUCLEOTIDE SEQUENCE [LARGE SCALE GENOMIC DNA]</scope>
    <source>
        <strain evidence="6">Rf_01</strain>
        <tissue evidence="6">Aerial parts of the thallus</tissue>
    </source>
</reference>
<evidence type="ECO:0000256" key="3">
    <source>
        <dbReference type="ARBA" id="ARBA00022694"/>
    </source>
</evidence>
<dbReference type="Pfam" id="PF01170">
    <property type="entry name" value="UPF0020"/>
    <property type="match status" value="1"/>
</dbReference>
<dbReference type="EMBL" id="JBHFFA010000007">
    <property type="protein sequence ID" value="KAL2613006.1"/>
    <property type="molecule type" value="Genomic_DNA"/>
</dbReference>
<dbReference type="FunFam" id="3.40.50.150:FF:000073">
    <property type="entry name" value="THUMP domain containing 3"/>
    <property type="match status" value="1"/>
</dbReference>
<sequence>METLPTYWASCATGLQFSLRSELEAINETVILSDSLAQGGVLFRTKAEPKELTSLRAVDNIYAFLGHYQDVPLDKEPAIKYLTSLAAKIDWKAPLAVYNRWQQLGGAKPNVAHGEKDIVDDGSRPQTTFRVTTNRICKNIRKQQYSSMDASAALGDGINELLGWKASMRVYDVEVLAWIRDMELLMVVALIYSGNKATETTCENVVDGQKNSTDNFSRAPVASNLNKQNGVKIQRPSRSEAQLHSRRQYRKALVGTSLKPSTSYALLQLAEIQPGHIVLDPMCGCGTIPLEAADWLGGQIMSVAADNNSKAVDAAATNASGRATGGPCDVLLWDAANLPLRNGTVDRVVCDTPFGNRCGNYKVREWLCPKVVKEVVRILQPGTGMAVLMAQSKTMRQEVEVNQENYLELKRHLLVEMEGLTVDVYVVRRTDELPPIKVFRPKSANHKRQRVKPQ</sequence>
<dbReference type="GO" id="GO:0008033">
    <property type="term" value="P:tRNA processing"/>
    <property type="evidence" value="ECO:0007669"/>
    <property type="project" value="UniProtKB-KW"/>
</dbReference>
<dbReference type="PANTHER" id="PTHR14911">
    <property type="entry name" value="THUMP DOMAIN-CONTAINING"/>
    <property type="match status" value="1"/>
</dbReference>
<dbReference type="GO" id="GO:0008173">
    <property type="term" value="F:RNA methyltransferase activity"/>
    <property type="evidence" value="ECO:0007669"/>
    <property type="project" value="UniProtKB-ARBA"/>
</dbReference>
<evidence type="ECO:0000259" key="4">
    <source>
        <dbReference type="Pfam" id="PF01170"/>
    </source>
</evidence>
<accession>A0ABD1XYL7</accession>